<proteinExistence type="predicted"/>
<comment type="caution">
    <text evidence="7">The sequence shown here is derived from an EMBL/GenBank/DDBJ whole genome shotgun (WGS) entry which is preliminary data.</text>
</comment>
<keyword evidence="8" id="KW-1185">Reference proteome</keyword>
<sequence>MSRFDAVNQRTSRWSAVIAFAFVGAATQLLWLTFAPVTTAAAEHYGVSESAIGWLANVFPLLYVVLAIPAGLLLDRWFSLALSAGAILTAVGGVIRLVGDDFAWVLIGQTLIAVAQPLVLNAITGITGRYLAEQYRAAGIAVGSASTFGGMILAFLLGAILPDGDQLPTLIAIGAIFAVVAAVVLVLALRTPGQHHHARPPAGLGALRIAWSDPFIRRLCLLVFFPFGTFVALTTFAQPLLEPAGVSSSTTSVVLLLNVVAGVVGCAVLPIVAAKRGWELSIPAVGGLAAAMGCVAMALAPGAVVAGVALVLIGFLLLPALPIVLELTERRSGAAEGTAAGLIWMSGNLGGLVVATVVGLLVHHPGPAFFIAAIAAVLALPVLARLRPYLHPTPVREFGPSGG</sequence>
<gene>
    <name evidence="7" type="ORF">FGL95_15340</name>
</gene>
<evidence type="ECO:0000256" key="2">
    <source>
        <dbReference type="ARBA" id="ARBA00022692"/>
    </source>
</evidence>
<reference evidence="7 8" key="1">
    <citation type="submission" date="2019-05" db="EMBL/GenBank/DDBJ databases">
        <authorList>
            <person name="Lee S.D."/>
        </authorList>
    </citation>
    <scope>NUCLEOTIDE SEQUENCE [LARGE SCALE GENOMIC DNA]</scope>
    <source>
        <strain evidence="7 8">YC2-7</strain>
    </source>
</reference>
<dbReference type="Gene3D" id="1.20.1250.20">
    <property type="entry name" value="MFS general substrate transporter like domains"/>
    <property type="match status" value="2"/>
</dbReference>
<evidence type="ECO:0000256" key="5">
    <source>
        <dbReference type="SAM" id="Phobius"/>
    </source>
</evidence>
<feature type="transmembrane region" description="Helical" evidence="5">
    <location>
        <begin position="80"/>
        <end position="98"/>
    </location>
</feature>
<feature type="transmembrane region" description="Helical" evidence="5">
    <location>
        <begin position="167"/>
        <end position="189"/>
    </location>
</feature>
<feature type="transmembrane region" description="Helical" evidence="5">
    <location>
        <begin position="219"/>
        <end position="241"/>
    </location>
</feature>
<evidence type="ECO:0000313" key="8">
    <source>
        <dbReference type="Proteomes" id="UP000535543"/>
    </source>
</evidence>
<dbReference type="InterPro" id="IPR020846">
    <property type="entry name" value="MFS_dom"/>
</dbReference>
<dbReference type="SUPFAM" id="SSF103473">
    <property type="entry name" value="MFS general substrate transporter"/>
    <property type="match status" value="1"/>
</dbReference>
<feature type="transmembrane region" description="Helical" evidence="5">
    <location>
        <begin position="280"/>
        <end position="300"/>
    </location>
</feature>
<dbReference type="PANTHER" id="PTHR10924">
    <property type="entry name" value="MAJOR FACILITATOR SUPERFAMILY PROTEIN-RELATED"/>
    <property type="match status" value="1"/>
</dbReference>
<dbReference type="InterPro" id="IPR011701">
    <property type="entry name" value="MFS"/>
</dbReference>
<dbReference type="Pfam" id="PF07690">
    <property type="entry name" value="MFS_1"/>
    <property type="match status" value="1"/>
</dbReference>
<evidence type="ECO:0000313" key="7">
    <source>
        <dbReference type="EMBL" id="NMN96414.1"/>
    </source>
</evidence>
<feature type="transmembrane region" description="Helical" evidence="5">
    <location>
        <begin position="253"/>
        <end position="273"/>
    </location>
</feature>
<protein>
    <submittedName>
        <fullName evidence="7">Major facilitator superfamily domain-containing protein 7</fullName>
    </submittedName>
</protein>
<evidence type="ECO:0000259" key="6">
    <source>
        <dbReference type="PROSITE" id="PS50850"/>
    </source>
</evidence>
<dbReference type="AlphaFoldDB" id="A0A848KH58"/>
<feature type="transmembrane region" description="Helical" evidence="5">
    <location>
        <begin position="52"/>
        <end position="73"/>
    </location>
</feature>
<evidence type="ECO:0000256" key="4">
    <source>
        <dbReference type="ARBA" id="ARBA00023136"/>
    </source>
</evidence>
<feature type="domain" description="Major facilitator superfamily (MFS) profile" evidence="6">
    <location>
        <begin position="12"/>
        <end position="391"/>
    </location>
</feature>
<dbReference type="EMBL" id="VCQU01000005">
    <property type="protein sequence ID" value="NMN96414.1"/>
    <property type="molecule type" value="Genomic_DNA"/>
</dbReference>
<feature type="transmembrane region" description="Helical" evidence="5">
    <location>
        <begin position="339"/>
        <end position="362"/>
    </location>
</feature>
<dbReference type="InterPro" id="IPR049680">
    <property type="entry name" value="FLVCR1-2_SLC49-like"/>
</dbReference>
<organism evidence="7 8">
    <name type="scientific">Antrihabitans stalactiti</name>
    <dbReference type="NCBI Taxonomy" id="2584121"/>
    <lineage>
        <taxon>Bacteria</taxon>
        <taxon>Bacillati</taxon>
        <taxon>Actinomycetota</taxon>
        <taxon>Actinomycetes</taxon>
        <taxon>Mycobacteriales</taxon>
        <taxon>Nocardiaceae</taxon>
        <taxon>Antrihabitans</taxon>
    </lineage>
</organism>
<feature type="transmembrane region" description="Helical" evidence="5">
    <location>
        <begin position="368"/>
        <end position="386"/>
    </location>
</feature>
<feature type="transmembrane region" description="Helical" evidence="5">
    <location>
        <begin position="104"/>
        <end position="126"/>
    </location>
</feature>
<feature type="transmembrane region" description="Helical" evidence="5">
    <location>
        <begin position="138"/>
        <end position="161"/>
    </location>
</feature>
<keyword evidence="4 5" id="KW-0472">Membrane</keyword>
<evidence type="ECO:0000256" key="3">
    <source>
        <dbReference type="ARBA" id="ARBA00022989"/>
    </source>
</evidence>
<dbReference type="PROSITE" id="PS50850">
    <property type="entry name" value="MFS"/>
    <property type="match status" value="1"/>
</dbReference>
<dbReference type="Proteomes" id="UP000535543">
    <property type="component" value="Unassembled WGS sequence"/>
</dbReference>
<name>A0A848KH58_9NOCA</name>
<reference evidence="7 8" key="2">
    <citation type="submission" date="2020-06" db="EMBL/GenBank/DDBJ databases">
        <title>Antribacter stalactiti gen. nov., sp. nov., a new member of the family Nacardiaceae isolated from a cave.</title>
        <authorList>
            <person name="Kim I.S."/>
        </authorList>
    </citation>
    <scope>NUCLEOTIDE SEQUENCE [LARGE SCALE GENOMIC DNA]</scope>
    <source>
        <strain evidence="7 8">YC2-7</strain>
    </source>
</reference>
<accession>A0A848KH58</accession>
<dbReference type="PANTHER" id="PTHR10924:SF6">
    <property type="entry name" value="SOLUTE CARRIER FAMILY 49 MEMBER A3"/>
    <property type="match status" value="1"/>
</dbReference>
<dbReference type="InterPro" id="IPR036259">
    <property type="entry name" value="MFS_trans_sf"/>
</dbReference>
<comment type="subcellular location">
    <subcellularLocation>
        <location evidence="1">Cell membrane</location>
        <topology evidence="1">Multi-pass membrane protein</topology>
    </subcellularLocation>
</comment>
<feature type="transmembrane region" description="Helical" evidence="5">
    <location>
        <begin position="306"/>
        <end position="327"/>
    </location>
</feature>
<keyword evidence="2 5" id="KW-0812">Transmembrane</keyword>
<dbReference type="GO" id="GO:0005886">
    <property type="term" value="C:plasma membrane"/>
    <property type="evidence" value="ECO:0007669"/>
    <property type="project" value="UniProtKB-SubCell"/>
</dbReference>
<dbReference type="GO" id="GO:0022857">
    <property type="term" value="F:transmembrane transporter activity"/>
    <property type="evidence" value="ECO:0007669"/>
    <property type="project" value="InterPro"/>
</dbReference>
<keyword evidence="3 5" id="KW-1133">Transmembrane helix</keyword>
<evidence type="ECO:0000256" key="1">
    <source>
        <dbReference type="ARBA" id="ARBA00004651"/>
    </source>
</evidence>